<feature type="region of interest" description="Disordered" evidence="1">
    <location>
        <begin position="51"/>
        <end position="70"/>
    </location>
</feature>
<dbReference type="WBParaSite" id="SBAD_0001353601-mRNA-1">
    <property type="protein sequence ID" value="SBAD_0001353601-mRNA-1"/>
    <property type="gene ID" value="SBAD_0001353601"/>
</dbReference>
<protein>
    <submittedName>
        <fullName evidence="2 4">Uncharacterized protein</fullName>
    </submittedName>
</protein>
<feature type="region of interest" description="Disordered" evidence="1">
    <location>
        <begin position="120"/>
        <end position="177"/>
    </location>
</feature>
<evidence type="ECO:0000313" key="4">
    <source>
        <dbReference type="WBParaSite" id="SBAD_0001353601-mRNA-1"/>
    </source>
</evidence>
<proteinExistence type="predicted"/>
<dbReference type="EMBL" id="UZAM01020335">
    <property type="protein sequence ID" value="VDP54240.1"/>
    <property type="molecule type" value="Genomic_DNA"/>
</dbReference>
<organism evidence="4">
    <name type="scientific">Soboliphyme baturini</name>
    <dbReference type="NCBI Taxonomy" id="241478"/>
    <lineage>
        <taxon>Eukaryota</taxon>
        <taxon>Metazoa</taxon>
        <taxon>Ecdysozoa</taxon>
        <taxon>Nematoda</taxon>
        <taxon>Enoplea</taxon>
        <taxon>Dorylaimia</taxon>
        <taxon>Dioctophymatida</taxon>
        <taxon>Dioctophymatoidea</taxon>
        <taxon>Soboliphymatidae</taxon>
        <taxon>Soboliphyme</taxon>
    </lineage>
</organism>
<dbReference type="Proteomes" id="UP000270296">
    <property type="component" value="Unassembled WGS sequence"/>
</dbReference>
<gene>
    <name evidence="2" type="ORF">SBAD_LOCUS13120</name>
</gene>
<evidence type="ECO:0000313" key="3">
    <source>
        <dbReference type="Proteomes" id="UP000270296"/>
    </source>
</evidence>
<sequence length="177" mass="19401">MLMQPSTANGTGEWSGVETHNEGIVTHKDRKERWKPPVPREKVLRTVTDVTCSRGDRSKAHPSPVMLGNNDSISADRQLCTAGTTELTEVCSGPNCIGSVAISISIVVVRSITSRSSVRWRHRRTNGREGATQEGPTVRTQLFGRRLPSLTEPPRRSAGRPVATEDGDDDLMNRLSD</sequence>
<reference evidence="4" key="1">
    <citation type="submission" date="2016-06" db="UniProtKB">
        <authorList>
            <consortium name="WormBaseParasite"/>
        </authorList>
    </citation>
    <scope>IDENTIFICATION</scope>
</reference>
<name>A0A183JB72_9BILA</name>
<reference evidence="2 3" key="2">
    <citation type="submission" date="2018-11" db="EMBL/GenBank/DDBJ databases">
        <authorList>
            <consortium name="Pathogen Informatics"/>
        </authorList>
    </citation>
    <scope>NUCLEOTIDE SEQUENCE [LARGE SCALE GENOMIC DNA]</scope>
</reference>
<accession>A0A183JB72</accession>
<keyword evidence="3" id="KW-1185">Reference proteome</keyword>
<evidence type="ECO:0000256" key="1">
    <source>
        <dbReference type="SAM" id="MobiDB-lite"/>
    </source>
</evidence>
<evidence type="ECO:0000313" key="2">
    <source>
        <dbReference type="EMBL" id="VDP54240.1"/>
    </source>
</evidence>
<dbReference type="AlphaFoldDB" id="A0A183JB72"/>